<evidence type="ECO:0000313" key="2">
    <source>
        <dbReference type="EMBL" id="MBC5723550.1"/>
    </source>
</evidence>
<dbReference type="Proteomes" id="UP000628736">
    <property type="component" value="Unassembled WGS sequence"/>
</dbReference>
<reference evidence="2" key="1">
    <citation type="submission" date="2020-08" db="EMBL/GenBank/DDBJ databases">
        <title>Genome public.</title>
        <authorList>
            <person name="Liu C."/>
            <person name="Sun Q."/>
        </authorList>
    </citation>
    <scope>NUCLEOTIDE SEQUENCE</scope>
    <source>
        <strain evidence="2">NSJ-23</strain>
    </source>
</reference>
<dbReference type="Pfam" id="PF14270">
    <property type="entry name" value="DUF4358"/>
    <property type="match status" value="1"/>
</dbReference>
<comment type="caution">
    <text evidence="2">The sequence shown here is derived from an EMBL/GenBank/DDBJ whole genome shotgun (WGS) entry which is preliminary data.</text>
</comment>
<dbReference type="RefSeq" id="WP_147570923.1">
    <property type="nucleotide sequence ID" value="NZ_JACOPO010000010.1"/>
</dbReference>
<accession>A0A8J6IYX6</accession>
<keyword evidence="1" id="KW-0732">Signal</keyword>
<evidence type="ECO:0000256" key="1">
    <source>
        <dbReference type="SAM" id="SignalP"/>
    </source>
</evidence>
<organism evidence="2 3">
    <name type="scientific">Flintibacter hominis</name>
    <dbReference type="NCBI Taxonomy" id="2763048"/>
    <lineage>
        <taxon>Bacteria</taxon>
        <taxon>Bacillati</taxon>
        <taxon>Bacillota</taxon>
        <taxon>Clostridia</taxon>
        <taxon>Eubacteriales</taxon>
        <taxon>Flintibacter</taxon>
    </lineage>
</organism>
<keyword evidence="3" id="KW-1185">Reference proteome</keyword>
<sequence>MKKILTLALVLALAVTGLSGCSGNGGTTSDKSPEELAQLYHTAITDNGGEMVEYNPVITEKKEDDGSAMLLEMLGLDTGDMTAFGISASMMNVKAYAIAAVMPAEGKADAVKEGLQGYIDQQKSSFEMYLADQYEVAKNARLETLEDGTILMVMCEDQDTVFDAISAAIQAG</sequence>
<name>A0A8J6IYX6_9FIRM</name>
<feature type="signal peptide" evidence="1">
    <location>
        <begin position="1"/>
        <end position="20"/>
    </location>
</feature>
<evidence type="ECO:0000313" key="3">
    <source>
        <dbReference type="Proteomes" id="UP000628736"/>
    </source>
</evidence>
<dbReference type="EMBL" id="JACOPO010000010">
    <property type="protein sequence ID" value="MBC5723550.1"/>
    <property type="molecule type" value="Genomic_DNA"/>
</dbReference>
<proteinExistence type="predicted"/>
<protein>
    <submittedName>
        <fullName evidence="2">DUF4358 domain-containing protein</fullName>
    </submittedName>
</protein>
<dbReference type="InterPro" id="IPR025648">
    <property type="entry name" value="DUF4358"/>
</dbReference>
<gene>
    <name evidence="2" type="ORF">H8S11_12090</name>
</gene>
<dbReference type="AlphaFoldDB" id="A0A8J6IYX6"/>
<feature type="chain" id="PRO_5038800426" evidence="1">
    <location>
        <begin position="21"/>
        <end position="172"/>
    </location>
</feature>
<dbReference type="PROSITE" id="PS51257">
    <property type="entry name" value="PROKAR_LIPOPROTEIN"/>
    <property type="match status" value="1"/>
</dbReference>